<keyword evidence="9" id="KW-0472">Membrane</keyword>
<name>A0A450V8Y9_9GAMM</name>
<dbReference type="AlphaFoldDB" id="A0A450V8Y9"/>
<keyword evidence="7" id="KW-0406">Ion transport</keyword>
<dbReference type="EMBL" id="CAADFH010000137">
    <property type="protein sequence ID" value="VFK01177.1"/>
    <property type="molecule type" value="Genomic_DNA"/>
</dbReference>
<evidence type="ECO:0000256" key="6">
    <source>
        <dbReference type="ARBA" id="ARBA00022729"/>
    </source>
</evidence>
<dbReference type="PRINTS" id="PR00182">
    <property type="entry name" value="ECOLNEIPORIN"/>
</dbReference>
<evidence type="ECO:0000256" key="8">
    <source>
        <dbReference type="ARBA" id="ARBA00023114"/>
    </source>
</evidence>
<proteinExistence type="predicted"/>
<dbReference type="InterPro" id="IPR002299">
    <property type="entry name" value="Porin_Neis"/>
</dbReference>
<evidence type="ECO:0000256" key="10">
    <source>
        <dbReference type="ARBA" id="ARBA00023237"/>
    </source>
</evidence>
<keyword evidence="4" id="KW-1134">Transmembrane beta strand</keyword>
<dbReference type="GO" id="GO:0034220">
    <property type="term" value="P:monoatomic ion transmembrane transport"/>
    <property type="evidence" value="ECO:0007669"/>
    <property type="project" value="InterPro"/>
</dbReference>
<feature type="domain" description="Porin" evidence="12">
    <location>
        <begin position="11"/>
        <end position="363"/>
    </location>
</feature>
<dbReference type="Gene3D" id="2.40.160.10">
    <property type="entry name" value="Porin"/>
    <property type="match status" value="1"/>
</dbReference>
<evidence type="ECO:0000256" key="3">
    <source>
        <dbReference type="ARBA" id="ARBA00022448"/>
    </source>
</evidence>
<dbReference type="Pfam" id="PF13609">
    <property type="entry name" value="Porin_4"/>
    <property type="match status" value="1"/>
</dbReference>
<protein>
    <submittedName>
        <fullName evidence="13">Outer membrane protein (Porin)</fullName>
    </submittedName>
</protein>
<gene>
    <name evidence="13" type="ORF">BECKLFY1418A_GA0070994_11376</name>
</gene>
<accession>A0A450V8Y9</accession>
<evidence type="ECO:0000256" key="7">
    <source>
        <dbReference type="ARBA" id="ARBA00023065"/>
    </source>
</evidence>
<dbReference type="GO" id="GO:0009279">
    <property type="term" value="C:cell outer membrane"/>
    <property type="evidence" value="ECO:0007669"/>
    <property type="project" value="UniProtKB-SubCell"/>
</dbReference>
<keyword evidence="8" id="KW-0626">Porin</keyword>
<keyword evidence="10" id="KW-0998">Cell outer membrane</keyword>
<evidence type="ECO:0000256" key="4">
    <source>
        <dbReference type="ARBA" id="ARBA00022452"/>
    </source>
</evidence>
<sequence>MQKKLLSLAIAGALAIPGAAMADLKNVDVYGKIHASWDFVDTESTNDDSDDNTGAFRNARLGFKGEEKISDTLKAEWQVETELNTADDTNQMKFRNTFVGIKGDKWGTVRFGKHDTPYKLATAKLDIFTDTIADYNNIIGAHIADPRALVDANNVGGNVASNFNERPGQVVAYITPNFNGFEAAIARASVQNDEGNTAGVSLENQEAWSAMAKYDNGSFFASLAYEVFEGGMHRAMGPLNPGDPLVANTSDGDLDAWKIGLGYQFSNPGKTRIGFVYEDIEQDTSSAAADDIILAKKASRDAYGVNFAHDFGANTVKLAYFKADDSDVSNSDDGADNWSIGLDHNFSKRTKIYGIYTRMDNDKNANYGLYGGQGAGKEDNGFYTSDQNGKDIDAFSVGIVHKF</sequence>
<reference evidence="13" key="1">
    <citation type="submission" date="2019-02" db="EMBL/GenBank/DDBJ databases">
        <authorList>
            <person name="Gruber-Vodicka R. H."/>
            <person name="Seah K. B. B."/>
        </authorList>
    </citation>
    <scope>NUCLEOTIDE SEQUENCE</scope>
    <source>
        <strain evidence="13">BECK_M6</strain>
    </source>
</reference>
<dbReference type="CDD" id="cd00342">
    <property type="entry name" value="gram_neg_porins"/>
    <property type="match status" value="1"/>
</dbReference>
<evidence type="ECO:0000259" key="12">
    <source>
        <dbReference type="Pfam" id="PF13609"/>
    </source>
</evidence>
<evidence type="ECO:0000256" key="1">
    <source>
        <dbReference type="ARBA" id="ARBA00004571"/>
    </source>
</evidence>
<keyword evidence="3" id="KW-0813">Transport</keyword>
<organism evidence="13">
    <name type="scientific">Candidatus Kentrum sp. LFY</name>
    <dbReference type="NCBI Taxonomy" id="2126342"/>
    <lineage>
        <taxon>Bacteria</taxon>
        <taxon>Pseudomonadati</taxon>
        <taxon>Pseudomonadota</taxon>
        <taxon>Gammaproteobacteria</taxon>
        <taxon>Candidatus Kentrum</taxon>
    </lineage>
</organism>
<dbReference type="InterPro" id="IPR033900">
    <property type="entry name" value="Gram_neg_porin_domain"/>
</dbReference>
<feature type="chain" id="PRO_5019529088" evidence="11">
    <location>
        <begin position="23"/>
        <end position="403"/>
    </location>
</feature>
<dbReference type="PANTHER" id="PTHR34501">
    <property type="entry name" value="PROTEIN YDDL-RELATED"/>
    <property type="match status" value="1"/>
</dbReference>
<keyword evidence="6 11" id="KW-0732">Signal</keyword>
<evidence type="ECO:0000256" key="11">
    <source>
        <dbReference type="SAM" id="SignalP"/>
    </source>
</evidence>
<dbReference type="SUPFAM" id="SSF56935">
    <property type="entry name" value="Porins"/>
    <property type="match status" value="1"/>
</dbReference>
<dbReference type="PANTHER" id="PTHR34501:SF9">
    <property type="entry name" value="MAJOR OUTER MEMBRANE PROTEIN P.IA"/>
    <property type="match status" value="1"/>
</dbReference>
<dbReference type="InterPro" id="IPR050298">
    <property type="entry name" value="Gram-neg_bact_OMP"/>
</dbReference>
<comment type="subcellular location">
    <subcellularLocation>
        <location evidence="1">Cell outer membrane</location>
        <topology evidence="1">Multi-pass membrane protein</topology>
    </subcellularLocation>
</comment>
<evidence type="ECO:0000256" key="9">
    <source>
        <dbReference type="ARBA" id="ARBA00023136"/>
    </source>
</evidence>
<comment type="subunit">
    <text evidence="2">Homotrimer.</text>
</comment>
<evidence type="ECO:0000256" key="2">
    <source>
        <dbReference type="ARBA" id="ARBA00011233"/>
    </source>
</evidence>
<evidence type="ECO:0000313" key="13">
    <source>
        <dbReference type="EMBL" id="VFK01177.1"/>
    </source>
</evidence>
<feature type="signal peptide" evidence="11">
    <location>
        <begin position="1"/>
        <end position="22"/>
    </location>
</feature>
<evidence type="ECO:0000256" key="5">
    <source>
        <dbReference type="ARBA" id="ARBA00022692"/>
    </source>
</evidence>
<dbReference type="PRINTS" id="PR00184">
    <property type="entry name" value="NEISSPPORIN"/>
</dbReference>
<dbReference type="InterPro" id="IPR023614">
    <property type="entry name" value="Porin_dom_sf"/>
</dbReference>
<keyword evidence="5" id="KW-0812">Transmembrane</keyword>
<dbReference type="InterPro" id="IPR001702">
    <property type="entry name" value="Porin_Gram-ve"/>
</dbReference>
<dbReference type="GO" id="GO:0046930">
    <property type="term" value="C:pore complex"/>
    <property type="evidence" value="ECO:0007669"/>
    <property type="project" value="UniProtKB-KW"/>
</dbReference>
<dbReference type="GO" id="GO:0015288">
    <property type="term" value="F:porin activity"/>
    <property type="evidence" value="ECO:0007669"/>
    <property type="project" value="UniProtKB-KW"/>
</dbReference>